<reference evidence="14" key="2">
    <citation type="submission" date="2025-08" db="UniProtKB">
        <authorList>
            <consortium name="Ensembl"/>
        </authorList>
    </citation>
    <scope>IDENTIFICATION</scope>
</reference>
<dbReference type="GO" id="GO:0006954">
    <property type="term" value="P:inflammatory response"/>
    <property type="evidence" value="ECO:0007669"/>
    <property type="project" value="TreeGrafter"/>
</dbReference>
<reference evidence="14" key="3">
    <citation type="submission" date="2025-09" db="UniProtKB">
        <authorList>
            <consortium name="Ensembl"/>
        </authorList>
    </citation>
    <scope>IDENTIFICATION</scope>
</reference>
<feature type="transmembrane region" description="Helical" evidence="12">
    <location>
        <begin position="35"/>
        <end position="61"/>
    </location>
</feature>
<dbReference type="Gene3D" id="1.20.1070.10">
    <property type="entry name" value="Rhodopsin 7-helix transmembrane proteins"/>
    <property type="match status" value="1"/>
</dbReference>
<sequence>MDSPNNLSYNYEDYNDSAMTEMYSTKTALRISLKYIYVTVYSAVMLVGVPLNLLVIVTILCKLDRRGGAMWFLGLAITDLIFCGFLPFPIVSAWNDFNWGFGTILCKMSSYVVFMTMFNTALMLTFMNMNHVLSKLLPCMSCSQNLCSTMLLLSWLLAALLSIPSLLFRAVEFTVNGQVCTDNYENQYPSKITSEGLMRNKAVMYMRLIFGLLLPLAFITICCCLGILKRTKKEEMQYIRISTAVTVAYFVCWVPYHAVSALQLKSISSPDSHTHVLQMLLPATNVVAAMNSCIKPIMYRFMDRSFGLQWMDNYSLIGKAEKKDSLEAAEMNEGAE</sequence>
<dbReference type="PANTHER" id="PTHR24225:SF0">
    <property type="entry name" value="N-FORMYL PEPTIDE RECEPTOR 2"/>
    <property type="match status" value="1"/>
</dbReference>
<reference evidence="14 15" key="1">
    <citation type="submission" date="2019-04" db="EMBL/GenBank/DDBJ databases">
        <authorList>
            <consortium name="Wellcome Sanger Institute Data Sharing"/>
        </authorList>
    </citation>
    <scope>NUCLEOTIDE SEQUENCE [LARGE SCALE GENOMIC DNA]</scope>
</reference>
<dbReference type="Proteomes" id="UP000694397">
    <property type="component" value="Chromosome 19"/>
</dbReference>
<comment type="subcellular location">
    <subcellularLocation>
        <location evidence="1">Cell membrane</location>
        <topology evidence="1">Multi-pass membrane protein</topology>
    </subcellularLocation>
</comment>
<evidence type="ECO:0000259" key="13">
    <source>
        <dbReference type="PROSITE" id="PS50262"/>
    </source>
</evidence>
<dbReference type="GO" id="GO:0004930">
    <property type="term" value="F:G protein-coupled receptor activity"/>
    <property type="evidence" value="ECO:0007669"/>
    <property type="project" value="UniProtKB-KW"/>
</dbReference>
<keyword evidence="6 12" id="KW-0472">Membrane</keyword>
<feature type="transmembrane region" description="Helical" evidence="12">
    <location>
        <begin position="150"/>
        <end position="168"/>
    </location>
</feature>
<dbReference type="RefSeq" id="XP_018604456.1">
    <property type="nucleotide sequence ID" value="XM_018748940.1"/>
</dbReference>
<evidence type="ECO:0000256" key="4">
    <source>
        <dbReference type="ARBA" id="ARBA00022989"/>
    </source>
</evidence>
<evidence type="ECO:0000313" key="15">
    <source>
        <dbReference type="Proteomes" id="UP000694397"/>
    </source>
</evidence>
<dbReference type="GeneTree" id="ENSGT01140000282544"/>
<keyword evidence="2" id="KW-1003">Cell membrane</keyword>
<evidence type="ECO:0000256" key="10">
    <source>
        <dbReference type="ARBA" id="ARBA00023224"/>
    </source>
</evidence>
<keyword evidence="15" id="KW-1185">Reference proteome</keyword>
<keyword evidence="3 12" id="KW-0812">Transmembrane</keyword>
<dbReference type="GeneID" id="108932501"/>
<name>A0A8C9R7K6_SCLFO</name>
<evidence type="ECO:0000256" key="3">
    <source>
        <dbReference type="ARBA" id="ARBA00022692"/>
    </source>
</evidence>
<dbReference type="SUPFAM" id="SSF81321">
    <property type="entry name" value="Family A G protein-coupled receptor-like"/>
    <property type="match status" value="1"/>
</dbReference>
<evidence type="ECO:0000256" key="2">
    <source>
        <dbReference type="ARBA" id="ARBA00022475"/>
    </source>
</evidence>
<proteinExistence type="inferred from homology"/>
<evidence type="ECO:0000256" key="8">
    <source>
        <dbReference type="ARBA" id="ARBA00023170"/>
    </source>
</evidence>
<evidence type="ECO:0000256" key="12">
    <source>
        <dbReference type="SAM" id="Phobius"/>
    </source>
</evidence>
<dbReference type="OrthoDB" id="8888548at2759"/>
<dbReference type="Ensembl" id="ENSSFOT00015006374.2">
    <property type="protein sequence ID" value="ENSSFOP00015006275.1"/>
    <property type="gene ID" value="ENSSFOG00015004129.2"/>
</dbReference>
<accession>A0A8C9R7K6</accession>
<dbReference type="Pfam" id="PF00001">
    <property type="entry name" value="7tm_1"/>
    <property type="match status" value="1"/>
</dbReference>
<dbReference type="PANTHER" id="PTHR24225">
    <property type="entry name" value="CHEMOTACTIC RECEPTOR"/>
    <property type="match status" value="1"/>
</dbReference>
<feature type="transmembrane region" description="Helical" evidence="12">
    <location>
        <begin position="204"/>
        <end position="226"/>
    </location>
</feature>
<feature type="domain" description="G-protein coupled receptors family 1 profile" evidence="13">
    <location>
        <begin position="51"/>
        <end position="299"/>
    </location>
</feature>
<evidence type="ECO:0000256" key="11">
    <source>
        <dbReference type="ARBA" id="ARBA00025736"/>
    </source>
</evidence>
<dbReference type="GO" id="GO:0005886">
    <property type="term" value="C:plasma membrane"/>
    <property type="evidence" value="ECO:0007669"/>
    <property type="project" value="UniProtKB-SubCell"/>
</dbReference>
<keyword evidence="10" id="KW-0807">Transducer</keyword>
<keyword evidence="4 12" id="KW-1133">Transmembrane helix</keyword>
<gene>
    <name evidence="14" type="primary">LOC108932501</name>
</gene>
<evidence type="ECO:0000313" key="14">
    <source>
        <dbReference type="Ensembl" id="ENSSFOP00015006275.1"/>
    </source>
</evidence>
<dbReference type="PROSITE" id="PS50262">
    <property type="entry name" value="G_PROTEIN_RECEP_F1_2"/>
    <property type="match status" value="1"/>
</dbReference>
<dbReference type="KEGG" id="sfm:108932501"/>
<keyword evidence="9" id="KW-0325">Glycoprotein</keyword>
<dbReference type="InterPro" id="IPR017452">
    <property type="entry name" value="GPCR_Rhodpsn_7TM"/>
</dbReference>
<evidence type="ECO:0000256" key="5">
    <source>
        <dbReference type="ARBA" id="ARBA00023040"/>
    </source>
</evidence>
<evidence type="ECO:0000256" key="1">
    <source>
        <dbReference type="ARBA" id="ARBA00004651"/>
    </source>
</evidence>
<dbReference type="GO" id="GO:0007204">
    <property type="term" value="P:positive regulation of cytosolic calcium ion concentration"/>
    <property type="evidence" value="ECO:0007669"/>
    <property type="project" value="TreeGrafter"/>
</dbReference>
<dbReference type="InterPro" id="IPR000276">
    <property type="entry name" value="GPCR_Rhodpsn"/>
</dbReference>
<evidence type="ECO:0000256" key="7">
    <source>
        <dbReference type="ARBA" id="ARBA00023157"/>
    </source>
</evidence>
<keyword evidence="7" id="KW-1015">Disulfide bond</keyword>
<evidence type="ECO:0000256" key="9">
    <source>
        <dbReference type="ARBA" id="ARBA00023180"/>
    </source>
</evidence>
<keyword evidence="5" id="KW-0297">G-protein coupled receptor</keyword>
<feature type="transmembrane region" description="Helical" evidence="12">
    <location>
        <begin position="238"/>
        <end position="256"/>
    </location>
</feature>
<feature type="transmembrane region" description="Helical" evidence="12">
    <location>
        <begin position="276"/>
        <end position="294"/>
    </location>
</feature>
<dbReference type="PRINTS" id="PR00237">
    <property type="entry name" value="GPCRRHODOPSN"/>
</dbReference>
<dbReference type="GO" id="GO:0004875">
    <property type="term" value="F:complement receptor activity"/>
    <property type="evidence" value="ECO:0007669"/>
    <property type="project" value="TreeGrafter"/>
</dbReference>
<protein>
    <submittedName>
        <fullName evidence="14">Chemerin chemokine-like receptor 1</fullName>
    </submittedName>
</protein>
<dbReference type="AlphaFoldDB" id="A0A8C9R7K6"/>
<keyword evidence="8" id="KW-0675">Receptor</keyword>
<dbReference type="GO" id="GO:0007200">
    <property type="term" value="P:phospholipase C-activating G protein-coupled receptor signaling pathway"/>
    <property type="evidence" value="ECO:0007669"/>
    <property type="project" value="TreeGrafter"/>
</dbReference>
<dbReference type="InterPro" id="IPR000826">
    <property type="entry name" value="Formyl_rcpt-rel"/>
</dbReference>
<comment type="similarity">
    <text evidence="11">Belongs to the chemokine-like receptor (CMKLR) family.</text>
</comment>
<organism evidence="14 15">
    <name type="scientific">Scleropages formosus</name>
    <name type="common">Asian bonytongue</name>
    <name type="synonym">Osteoglossum formosum</name>
    <dbReference type="NCBI Taxonomy" id="113540"/>
    <lineage>
        <taxon>Eukaryota</taxon>
        <taxon>Metazoa</taxon>
        <taxon>Chordata</taxon>
        <taxon>Craniata</taxon>
        <taxon>Vertebrata</taxon>
        <taxon>Euteleostomi</taxon>
        <taxon>Actinopterygii</taxon>
        <taxon>Neopterygii</taxon>
        <taxon>Teleostei</taxon>
        <taxon>Osteoglossocephala</taxon>
        <taxon>Osteoglossomorpha</taxon>
        <taxon>Osteoglossiformes</taxon>
        <taxon>Osteoglossidae</taxon>
        <taxon>Scleropages</taxon>
    </lineage>
</organism>
<evidence type="ECO:0000256" key="6">
    <source>
        <dbReference type="ARBA" id="ARBA00023136"/>
    </source>
</evidence>
<feature type="transmembrane region" description="Helical" evidence="12">
    <location>
        <begin position="108"/>
        <end position="129"/>
    </location>
</feature>
<feature type="transmembrane region" description="Helical" evidence="12">
    <location>
        <begin position="68"/>
        <end position="88"/>
    </location>
</feature>